<dbReference type="AlphaFoldDB" id="A0A4Y2F8T9"/>
<dbReference type="Proteomes" id="UP000499080">
    <property type="component" value="Unassembled WGS sequence"/>
</dbReference>
<dbReference type="EMBL" id="BGPR01000854">
    <property type="protein sequence ID" value="GBM37960.1"/>
    <property type="molecule type" value="Genomic_DNA"/>
</dbReference>
<evidence type="ECO:0000313" key="1">
    <source>
        <dbReference type="EMBL" id="GBM37960.1"/>
    </source>
</evidence>
<evidence type="ECO:0000313" key="2">
    <source>
        <dbReference type="Proteomes" id="UP000499080"/>
    </source>
</evidence>
<reference evidence="1 2" key="1">
    <citation type="journal article" date="2019" name="Sci. Rep.">
        <title>Orb-weaving spider Araneus ventricosus genome elucidates the spidroin gene catalogue.</title>
        <authorList>
            <person name="Kono N."/>
            <person name="Nakamura H."/>
            <person name="Ohtoshi R."/>
            <person name="Moran D.A.P."/>
            <person name="Shinohara A."/>
            <person name="Yoshida Y."/>
            <person name="Fujiwara M."/>
            <person name="Mori M."/>
            <person name="Tomita M."/>
            <person name="Arakawa K."/>
        </authorList>
    </citation>
    <scope>NUCLEOTIDE SEQUENCE [LARGE SCALE GENOMIC DNA]</scope>
</reference>
<name>A0A4Y2F8T9_ARAVE</name>
<accession>A0A4Y2F8T9</accession>
<proteinExistence type="predicted"/>
<sequence length="107" mass="12256">MLMSTNDSNLLPHRIWHAVQPVYTTERSKQSQQQVNASRNTRRTAAVCHDSIIANIAKQNKHTRLELHLLNTAELKLRKIVKIDTFVVDLLVHDLLQLPSLPAENMI</sequence>
<protein>
    <submittedName>
        <fullName evidence="1">Uncharacterized protein</fullName>
    </submittedName>
</protein>
<gene>
    <name evidence="1" type="ORF">AVEN_46261_1</name>
</gene>
<organism evidence="1 2">
    <name type="scientific">Araneus ventricosus</name>
    <name type="common">Orbweaver spider</name>
    <name type="synonym">Epeira ventricosa</name>
    <dbReference type="NCBI Taxonomy" id="182803"/>
    <lineage>
        <taxon>Eukaryota</taxon>
        <taxon>Metazoa</taxon>
        <taxon>Ecdysozoa</taxon>
        <taxon>Arthropoda</taxon>
        <taxon>Chelicerata</taxon>
        <taxon>Arachnida</taxon>
        <taxon>Araneae</taxon>
        <taxon>Araneomorphae</taxon>
        <taxon>Entelegynae</taxon>
        <taxon>Araneoidea</taxon>
        <taxon>Araneidae</taxon>
        <taxon>Araneus</taxon>
    </lineage>
</organism>
<keyword evidence="2" id="KW-1185">Reference proteome</keyword>
<comment type="caution">
    <text evidence="1">The sequence shown here is derived from an EMBL/GenBank/DDBJ whole genome shotgun (WGS) entry which is preliminary data.</text>
</comment>